<dbReference type="SUPFAM" id="SSF69255">
    <property type="entry name" value="gp5 N-terminal domain-like"/>
    <property type="match status" value="1"/>
</dbReference>
<sequence length="173" mass="18198">MNESNNGKFYGKYRGTVVNNIDPLQMGRLILQIPDVLSNTPCTWAMPCLPVAGQQMGMYVIPPINAGVWVEFEQGDPDHPIWVGCWWGNAAEVPSLALAAPPAIPNIVLQTTGQNTILISDVPGPTGGIMLKSTTGAMILVNDTGITISNGKGATIVMAGPTITINNGALTIT</sequence>
<accession>A0A6N8FN98</accession>
<reference evidence="2 3" key="1">
    <citation type="journal article" date="2019" name="Front. Microbiol.">
        <title>Genomic Features for Desiccation Tolerance and Sugar Biosynthesis in the Extremophile Gloeocapsopsis sp. UTEX B3054.</title>
        <authorList>
            <person name="Urrejola C."/>
            <person name="Alcorta J."/>
            <person name="Salas L."/>
            <person name="Vasquez M."/>
            <person name="Polz M.F."/>
            <person name="Vicuna R."/>
            <person name="Diez B."/>
        </authorList>
    </citation>
    <scope>NUCLEOTIDE SEQUENCE [LARGE SCALE GENOMIC DNA]</scope>
    <source>
        <strain evidence="2 3">1H9</strain>
    </source>
</reference>
<dbReference type="OrthoDB" id="9762420at2"/>
<dbReference type="RefSeq" id="WP_105220235.1">
    <property type="nucleotide sequence ID" value="NZ_CAWNSU010000059.1"/>
</dbReference>
<protein>
    <submittedName>
        <fullName evidence="2">Baseplate assembly protein</fullName>
    </submittedName>
</protein>
<dbReference type="AlphaFoldDB" id="A0A6N8FN98"/>
<dbReference type="Gene3D" id="2.40.50.230">
    <property type="entry name" value="Gp5 N-terminal domain"/>
    <property type="match status" value="1"/>
</dbReference>
<proteinExistence type="predicted"/>
<evidence type="ECO:0000259" key="1">
    <source>
        <dbReference type="Pfam" id="PF04717"/>
    </source>
</evidence>
<dbReference type="InterPro" id="IPR006531">
    <property type="entry name" value="Gp5/Vgr_OB"/>
</dbReference>
<evidence type="ECO:0000313" key="3">
    <source>
        <dbReference type="Proteomes" id="UP000441797"/>
    </source>
</evidence>
<dbReference type="Pfam" id="PF04717">
    <property type="entry name" value="Phage_base_V"/>
    <property type="match status" value="1"/>
</dbReference>
<dbReference type="Proteomes" id="UP000441797">
    <property type="component" value="Unassembled WGS sequence"/>
</dbReference>
<gene>
    <name evidence="2" type="ORF">BWI75_00850</name>
</gene>
<comment type="caution">
    <text evidence="2">The sequence shown here is derived from an EMBL/GenBank/DDBJ whole genome shotgun (WGS) entry which is preliminary data.</text>
</comment>
<organism evidence="2 3">
    <name type="scientific">Gloeocapsopsis dulcis AAB1 = 1H9</name>
    <dbReference type="NCBI Taxonomy" id="1433147"/>
    <lineage>
        <taxon>Bacteria</taxon>
        <taxon>Bacillati</taxon>
        <taxon>Cyanobacteriota</taxon>
        <taxon>Cyanophyceae</taxon>
        <taxon>Oscillatoriophycideae</taxon>
        <taxon>Chroococcales</taxon>
        <taxon>Chroococcaceae</taxon>
        <taxon>Gloeocapsopsis</taxon>
        <taxon>Gloeocapsopsis dulcis</taxon>
    </lineage>
</organism>
<feature type="domain" description="Gp5/Type VI secretion system Vgr protein OB-fold" evidence="1">
    <location>
        <begin position="13"/>
        <end position="87"/>
    </location>
</feature>
<dbReference type="InterPro" id="IPR037026">
    <property type="entry name" value="Vgr_OB-fold_dom_sf"/>
</dbReference>
<keyword evidence="3" id="KW-1185">Reference proteome</keyword>
<dbReference type="EMBL" id="NAPY01000001">
    <property type="protein sequence ID" value="MUL34948.1"/>
    <property type="molecule type" value="Genomic_DNA"/>
</dbReference>
<evidence type="ECO:0000313" key="2">
    <source>
        <dbReference type="EMBL" id="MUL34948.1"/>
    </source>
</evidence>
<name>A0A6N8FN98_9CHRO</name>